<feature type="compositionally biased region" description="Polar residues" evidence="5">
    <location>
        <begin position="45"/>
        <end position="56"/>
    </location>
</feature>
<feature type="domain" description="CCDC113/CCDC96 coiled-coil" evidence="6">
    <location>
        <begin position="252"/>
        <end position="417"/>
    </location>
</feature>
<comment type="subcellular location">
    <subcellularLocation>
        <location evidence="1">Cell projection</location>
        <location evidence="1">Cilium</location>
    </subcellularLocation>
</comment>
<feature type="compositionally biased region" description="Basic and acidic residues" evidence="5">
    <location>
        <begin position="60"/>
        <end position="80"/>
    </location>
</feature>
<evidence type="ECO:0000313" key="7">
    <source>
        <dbReference type="WBParaSite" id="MCU_008606-RA"/>
    </source>
</evidence>
<dbReference type="Pfam" id="PF13870">
    <property type="entry name" value="CCDC113_CCDC96_CC"/>
    <property type="match status" value="1"/>
</dbReference>
<organism evidence="7">
    <name type="scientific">Mesocestoides corti</name>
    <name type="common">Flatworm</name>
    <dbReference type="NCBI Taxonomy" id="53468"/>
    <lineage>
        <taxon>Eukaryota</taxon>
        <taxon>Metazoa</taxon>
        <taxon>Spiralia</taxon>
        <taxon>Lophotrochozoa</taxon>
        <taxon>Platyhelminthes</taxon>
        <taxon>Cestoda</taxon>
        <taxon>Eucestoda</taxon>
        <taxon>Cyclophyllidea</taxon>
        <taxon>Mesocestoididae</taxon>
        <taxon>Mesocestoides</taxon>
    </lineage>
</organism>
<dbReference type="GO" id="GO:0005930">
    <property type="term" value="C:axoneme"/>
    <property type="evidence" value="ECO:0007669"/>
    <property type="project" value="TreeGrafter"/>
</dbReference>
<dbReference type="PANTHER" id="PTHR15654">
    <property type="entry name" value="COILED-COIL DOMAIN-CONTAINING PROTEIN 113-RELATED"/>
    <property type="match status" value="1"/>
</dbReference>
<dbReference type="GO" id="GO:0036064">
    <property type="term" value="C:ciliary basal body"/>
    <property type="evidence" value="ECO:0007669"/>
    <property type="project" value="TreeGrafter"/>
</dbReference>
<feature type="coiled-coil region" evidence="4">
    <location>
        <begin position="355"/>
        <end position="415"/>
    </location>
</feature>
<keyword evidence="3" id="KW-0966">Cell projection</keyword>
<name>A0A5K3FHU0_MESCO</name>
<keyword evidence="2 4" id="KW-0175">Coiled coil</keyword>
<dbReference type="GO" id="GO:0060271">
    <property type="term" value="P:cilium assembly"/>
    <property type="evidence" value="ECO:0007669"/>
    <property type="project" value="TreeGrafter"/>
</dbReference>
<evidence type="ECO:0000256" key="5">
    <source>
        <dbReference type="SAM" id="MobiDB-lite"/>
    </source>
</evidence>
<dbReference type="InterPro" id="IPR051885">
    <property type="entry name" value="CC_CF"/>
</dbReference>
<evidence type="ECO:0000256" key="2">
    <source>
        <dbReference type="ARBA" id="ARBA00023054"/>
    </source>
</evidence>
<feature type="region of interest" description="Disordered" evidence="5">
    <location>
        <begin position="1"/>
        <end position="106"/>
    </location>
</feature>
<evidence type="ECO:0000259" key="6">
    <source>
        <dbReference type="Pfam" id="PF13870"/>
    </source>
</evidence>
<evidence type="ECO:0000256" key="3">
    <source>
        <dbReference type="ARBA" id="ARBA00023273"/>
    </source>
</evidence>
<evidence type="ECO:0000256" key="4">
    <source>
        <dbReference type="SAM" id="Coils"/>
    </source>
</evidence>
<dbReference type="InterPro" id="IPR025254">
    <property type="entry name" value="CCDC113/CCDC96_CC"/>
</dbReference>
<protein>
    <submittedName>
        <fullName evidence="7">DUF4201 domain-containing protein</fullName>
    </submittedName>
</protein>
<sequence length="447" mass="51396">NVNESQIENLGTHPTEESVHGLPVEDNQIEGAESNKDNNEGFDESQPSAPATNAGSVSEIEEKGQVIADEEVKAGKNARDDWEENHDTDEVGLTPETSNEADQEPYKQELLEQHRTLLERRRKAANMNIQLQTRLAEYFRRKRADAVDAAHSNVDSLASSVVDTGADYNARFSKYITTLSEMQDRFMNQKKLILQEISNLKRLCDEKSDEAERTFAGMADFIENQGKEAISYKSGRPLPIEYYKAQREMLLKKNSAVTKVRLENIKLQRQVEKINAAFKSHDLSEGLHLIDFEQMKIENQTYNEKIEERNEETGKLRRKITNTVQMMTHTNEKLQACQAENFLLRDQLNLWTRKLNDSRDTLTKLKQSRDALKNNYALLQRTSGLMSHLEMLRGYEETVDEVETKKREIASMKQQAHSFLAKAKFYEDKVCGTKRKLETTKARNIFP</sequence>
<dbReference type="PANTHER" id="PTHR15654:SF1">
    <property type="entry name" value="COILED-COIL DOMAIN-CONTAINING PROTEIN 96"/>
    <property type="match status" value="1"/>
</dbReference>
<reference evidence="7" key="1">
    <citation type="submission" date="2019-11" db="UniProtKB">
        <authorList>
            <consortium name="WormBaseParasite"/>
        </authorList>
    </citation>
    <scope>IDENTIFICATION</scope>
</reference>
<accession>A0A5K3FHU0</accession>
<proteinExistence type="predicted"/>
<evidence type="ECO:0000256" key="1">
    <source>
        <dbReference type="ARBA" id="ARBA00004138"/>
    </source>
</evidence>
<dbReference type="WBParaSite" id="MCU_008606-RA">
    <property type="protein sequence ID" value="MCU_008606-RA"/>
    <property type="gene ID" value="MCU_008606"/>
</dbReference>
<dbReference type="AlphaFoldDB" id="A0A5K3FHU0"/>